<dbReference type="EMBL" id="BAABKM010000005">
    <property type="protein sequence ID" value="GAA4719824.1"/>
    <property type="molecule type" value="Genomic_DNA"/>
</dbReference>
<feature type="region of interest" description="Disordered" evidence="2">
    <location>
        <begin position="93"/>
        <end position="114"/>
    </location>
</feature>
<gene>
    <name evidence="3" type="ORF">GCM10023349_44880</name>
</gene>
<evidence type="ECO:0000313" key="3">
    <source>
        <dbReference type="EMBL" id="GAA4719824.1"/>
    </source>
</evidence>
<dbReference type="RefSeq" id="WP_345523977.1">
    <property type="nucleotide sequence ID" value="NZ_BAABKM010000005.1"/>
</dbReference>
<comment type="caution">
    <text evidence="3">The sequence shown here is derived from an EMBL/GenBank/DDBJ whole genome shotgun (WGS) entry which is preliminary data.</text>
</comment>
<protein>
    <recommendedName>
        <fullName evidence="5">DNA topoisomerase (ATP-hydrolyzing)</fullName>
    </recommendedName>
</protein>
<sequence>MTHRSRRWWRRTRYALVERSSDRPAEVLGRLEGRLHILDPLVRVLEDPHELLDVLLGAADVASARAALREHYGIDDIQAAAVLDMQLRQLPPGQQRRIARERDETRAQLEAERR</sequence>
<accession>A0ABP8Y1R4</accession>
<reference evidence="4" key="1">
    <citation type="journal article" date="2019" name="Int. J. Syst. Evol. Microbiol.">
        <title>The Global Catalogue of Microorganisms (GCM) 10K type strain sequencing project: providing services to taxonomists for standard genome sequencing and annotation.</title>
        <authorList>
            <consortium name="The Broad Institute Genomics Platform"/>
            <consortium name="The Broad Institute Genome Sequencing Center for Infectious Disease"/>
            <person name="Wu L."/>
            <person name="Ma J."/>
        </authorList>
    </citation>
    <scope>NUCLEOTIDE SEQUENCE [LARGE SCALE GENOMIC DNA]</scope>
    <source>
        <strain evidence="4">JCM 18531</strain>
    </source>
</reference>
<evidence type="ECO:0000313" key="4">
    <source>
        <dbReference type="Proteomes" id="UP001499974"/>
    </source>
</evidence>
<comment type="catalytic activity">
    <reaction evidence="1">
        <text>ATP-dependent breakage, passage and rejoining of double-stranded DNA.</text>
        <dbReference type="EC" id="5.6.2.2"/>
    </reaction>
</comment>
<evidence type="ECO:0008006" key="5">
    <source>
        <dbReference type="Google" id="ProtNLM"/>
    </source>
</evidence>
<name>A0ABP8Y1R4_9ACTN</name>
<dbReference type="Gene3D" id="1.10.268.10">
    <property type="entry name" value="Topoisomerase, domain 3"/>
    <property type="match status" value="1"/>
</dbReference>
<dbReference type="Proteomes" id="UP001499974">
    <property type="component" value="Unassembled WGS sequence"/>
</dbReference>
<feature type="compositionally biased region" description="Basic and acidic residues" evidence="2">
    <location>
        <begin position="98"/>
        <end position="114"/>
    </location>
</feature>
<evidence type="ECO:0000256" key="2">
    <source>
        <dbReference type="SAM" id="MobiDB-lite"/>
    </source>
</evidence>
<keyword evidence="4" id="KW-1185">Reference proteome</keyword>
<organism evidence="3 4">
    <name type="scientific">Nocardioides conyzicola</name>
    <dbReference type="NCBI Taxonomy" id="1651781"/>
    <lineage>
        <taxon>Bacteria</taxon>
        <taxon>Bacillati</taxon>
        <taxon>Actinomycetota</taxon>
        <taxon>Actinomycetes</taxon>
        <taxon>Propionibacteriales</taxon>
        <taxon>Nocardioidaceae</taxon>
        <taxon>Nocardioides</taxon>
    </lineage>
</organism>
<dbReference type="SUPFAM" id="SSF56719">
    <property type="entry name" value="Type II DNA topoisomerase"/>
    <property type="match status" value="1"/>
</dbReference>
<proteinExistence type="predicted"/>
<dbReference type="InterPro" id="IPR013760">
    <property type="entry name" value="Topo_IIA-like_dom_sf"/>
</dbReference>
<dbReference type="InterPro" id="IPR013757">
    <property type="entry name" value="Topo_IIA_A_a_sf"/>
</dbReference>
<evidence type="ECO:0000256" key="1">
    <source>
        <dbReference type="ARBA" id="ARBA00000185"/>
    </source>
</evidence>